<evidence type="ECO:0000256" key="5">
    <source>
        <dbReference type="ARBA" id="ARBA00022695"/>
    </source>
</evidence>
<comment type="caution">
    <text evidence="11">The sequence shown here is derived from an EMBL/GenBank/DDBJ whole genome shotgun (WGS) entry which is preliminary data.</text>
</comment>
<evidence type="ECO:0000313" key="12">
    <source>
        <dbReference type="Proteomes" id="UP000072660"/>
    </source>
</evidence>
<comment type="catalytic activity">
    <reaction evidence="9">
        <text>dTTP + alpha-D-glucose 1-phosphate + H(+) = dTDP-alpha-D-glucose + diphosphate</text>
        <dbReference type="Rhea" id="RHEA:15225"/>
        <dbReference type="ChEBI" id="CHEBI:15378"/>
        <dbReference type="ChEBI" id="CHEBI:33019"/>
        <dbReference type="ChEBI" id="CHEBI:37568"/>
        <dbReference type="ChEBI" id="CHEBI:57477"/>
        <dbReference type="ChEBI" id="CHEBI:58601"/>
        <dbReference type="EC" id="2.7.7.24"/>
    </reaction>
</comment>
<dbReference type="EC" id="2.7.7.24" evidence="3"/>
<proteinExistence type="inferred from homology"/>
<name>A0A139SWH3_9GAMM</name>
<gene>
    <name evidence="11" type="ORF">AXE65_00810</name>
</gene>
<evidence type="ECO:0000256" key="2">
    <source>
        <dbReference type="ARBA" id="ARBA00010480"/>
    </source>
</evidence>
<dbReference type="GO" id="GO:0008879">
    <property type="term" value="F:glucose-1-phosphate thymidylyltransferase activity"/>
    <property type="evidence" value="ECO:0007669"/>
    <property type="project" value="UniProtKB-EC"/>
</dbReference>
<keyword evidence="4 11" id="KW-0808">Transferase</keyword>
<keyword evidence="6" id="KW-0479">Metal-binding</keyword>
<sequence length="273" mass="30375">MQNRPCIISRLLPASPQSFLSTPNLLLFMKGILLAGGLGTRLYPLTRNTNKHLLPVNGKPMIYYPLSTLILAGIHDILLISTPRDLPTFKQLLGDGSSFGVTLSYAEQPSPDGIAQSFIIGEDFIGKDPACLILGDNYFAGDGLESLLKKAAAHTEGASVFAYPVDNPEQFGVIELDNENRPISIEEKPKYPKSNLAVTGLYFYDNRVVEMAKQVKLSKRGELEINGINENYLQQKKLFVQVLKQDFTWRDMGIKTSYQKSNKISKETLQNPH</sequence>
<dbReference type="InterPro" id="IPR005835">
    <property type="entry name" value="NTP_transferase_dom"/>
</dbReference>
<evidence type="ECO:0000256" key="1">
    <source>
        <dbReference type="ARBA" id="ARBA00001946"/>
    </source>
</evidence>
<dbReference type="Proteomes" id="UP000072660">
    <property type="component" value="Unassembled WGS sequence"/>
</dbReference>
<comment type="cofactor">
    <cofactor evidence="1">
        <name>Mg(2+)</name>
        <dbReference type="ChEBI" id="CHEBI:18420"/>
    </cofactor>
</comment>
<dbReference type="Pfam" id="PF00483">
    <property type="entry name" value="NTP_transferase"/>
    <property type="match status" value="1"/>
</dbReference>
<evidence type="ECO:0000256" key="6">
    <source>
        <dbReference type="ARBA" id="ARBA00022723"/>
    </source>
</evidence>
<comment type="function">
    <text evidence="8">Catalyzes the formation of dTDP-glucose, from dTTP and glucose 1-phosphate, as well as its pyrophosphorolysis.</text>
</comment>
<evidence type="ECO:0000256" key="8">
    <source>
        <dbReference type="ARBA" id="ARBA00037065"/>
    </source>
</evidence>
<keyword evidence="5" id="KW-0548">Nucleotidyltransferase</keyword>
<protein>
    <recommendedName>
        <fullName evidence="3">glucose-1-phosphate thymidylyltransferase</fullName>
        <ecNumber evidence="3">2.7.7.24</ecNumber>
    </recommendedName>
</protein>
<dbReference type="PANTHER" id="PTHR43532:SF4">
    <property type="entry name" value="GLUCOSE-1-PHOSPHATE THYMIDYLYLTRANSFERASE 2"/>
    <property type="match status" value="1"/>
</dbReference>
<evidence type="ECO:0000256" key="7">
    <source>
        <dbReference type="ARBA" id="ARBA00022842"/>
    </source>
</evidence>
<dbReference type="InterPro" id="IPR005907">
    <property type="entry name" value="G1P_thy_trans_s"/>
</dbReference>
<dbReference type="Gene3D" id="3.90.550.10">
    <property type="entry name" value="Spore Coat Polysaccharide Biosynthesis Protein SpsA, Chain A"/>
    <property type="match status" value="1"/>
</dbReference>
<dbReference type="GO" id="GO:0046872">
    <property type="term" value="F:metal ion binding"/>
    <property type="evidence" value="ECO:0007669"/>
    <property type="project" value="UniProtKB-KW"/>
</dbReference>
<evidence type="ECO:0000256" key="4">
    <source>
        <dbReference type="ARBA" id="ARBA00022679"/>
    </source>
</evidence>
<accession>A0A139SWH3</accession>
<reference evidence="11 12" key="1">
    <citation type="submission" date="2016-02" db="EMBL/GenBank/DDBJ databases">
        <authorList>
            <person name="Wen L."/>
            <person name="He K."/>
            <person name="Yang H."/>
        </authorList>
    </citation>
    <scope>NUCLEOTIDE SEQUENCE [LARGE SCALE GENOMIC DNA]</scope>
    <source>
        <strain evidence="11 12">CV58</strain>
    </source>
</reference>
<keyword evidence="12" id="KW-1185">Reference proteome</keyword>
<evidence type="ECO:0000313" key="11">
    <source>
        <dbReference type="EMBL" id="KXU38751.1"/>
    </source>
</evidence>
<organism evidence="11 12">
    <name type="scientific">Ventosimonas gracilis</name>
    <dbReference type="NCBI Taxonomy" id="1680762"/>
    <lineage>
        <taxon>Bacteria</taxon>
        <taxon>Pseudomonadati</taxon>
        <taxon>Pseudomonadota</taxon>
        <taxon>Gammaproteobacteria</taxon>
        <taxon>Pseudomonadales</taxon>
        <taxon>Ventosimonadaceae</taxon>
        <taxon>Ventosimonas</taxon>
    </lineage>
</organism>
<evidence type="ECO:0000256" key="3">
    <source>
        <dbReference type="ARBA" id="ARBA00012461"/>
    </source>
</evidence>
<evidence type="ECO:0000259" key="10">
    <source>
        <dbReference type="Pfam" id="PF00483"/>
    </source>
</evidence>
<keyword evidence="7" id="KW-0460">Magnesium</keyword>
<dbReference type="EMBL" id="LSZO01000079">
    <property type="protein sequence ID" value="KXU38751.1"/>
    <property type="molecule type" value="Genomic_DNA"/>
</dbReference>
<dbReference type="PANTHER" id="PTHR43532">
    <property type="entry name" value="GLUCOSE-1-PHOSPHATE THYMIDYLYLTRANSFERASE"/>
    <property type="match status" value="1"/>
</dbReference>
<dbReference type="InterPro" id="IPR029044">
    <property type="entry name" value="Nucleotide-diphossugar_trans"/>
</dbReference>
<evidence type="ECO:0000256" key="9">
    <source>
        <dbReference type="ARBA" id="ARBA00049336"/>
    </source>
</evidence>
<comment type="similarity">
    <text evidence="2">Belongs to the glucose-1-phosphate thymidylyltransferase family.</text>
</comment>
<dbReference type="AlphaFoldDB" id="A0A139SWH3"/>
<dbReference type="SUPFAM" id="SSF53448">
    <property type="entry name" value="Nucleotide-diphospho-sugar transferases"/>
    <property type="match status" value="1"/>
</dbReference>
<feature type="domain" description="Nucleotidyl transferase" evidence="10">
    <location>
        <begin position="30"/>
        <end position="263"/>
    </location>
</feature>